<evidence type="ECO:0000313" key="1">
    <source>
        <dbReference type="EMBL" id="MCZ9288610.1"/>
    </source>
</evidence>
<keyword evidence="2" id="KW-1185">Reference proteome</keyword>
<proteinExistence type="predicted"/>
<evidence type="ECO:0000313" key="2">
    <source>
        <dbReference type="Proteomes" id="UP001146469"/>
    </source>
</evidence>
<organism evidence="1 2">
    <name type="scientific">Corynebacterium evansiae</name>
    <dbReference type="NCBI Taxonomy" id="2913499"/>
    <lineage>
        <taxon>Bacteria</taxon>
        <taxon>Bacillati</taxon>
        <taxon>Actinomycetota</taxon>
        <taxon>Actinomycetes</taxon>
        <taxon>Mycobacteriales</taxon>
        <taxon>Corynebacteriaceae</taxon>
        <taxon>Corynebacterium</taxon>
    </lineage>
</organism>
<dbReference type="RefSeq" id="WP_269943871.1">
    <property type="nucleotide sequence ID" value="NZ_JAKMUT010000001.1"/>
</dbReference>
<dbReference type="Proteomes" id="UP001146469">
    <property type="component" value="Unassembled WGS sequence"/>
</dbReference>
<dbReference type="AlphaFoldDB" id="A0A9X3LKD5"/>
<accession>A0A9X3LKD5</accession>
<evidence type="ECO:0008006" key="3">
    <source>
        <dbReference type="Google" id="ProtNLM"/>
    </source>
</evidence>
<gene>
    <name evidence="1" type="ORF">L8V00_00055</name>
</gene>
<sequence length="363" mass="40129">MCGGNVDPLAWGRQKEKTTTTLLIEAKELPSGTRRGLARGRRHYKVAPGIYAERVHWDALPRDEKVRLHAIAHGLSCTNGVLCGRSAALLHGLPIAGRAEPNAEIGYYPPGGTNVPLPLRTSRPLHATAARRLEILRIATGNGVREVRLTCVTDTIIDLARWHSVADAVVAAEFAARAGIDDMEISEFITTLRADAAKLRRLRGIAKAREALRLINGASESPRESELKVKLWETGLPAPLQQVELHYEGYFAGRVDFFYPCGLVIEYDGQGKYQPSLTDAGASFTLGTSSVINEDVFAARQILSERERERKLQNLGLRIYRVDRNNFRDGSAVADICRIHQQMTRQGLEFPATNYRGGVPAWE</sequence>
<comment type="caution">
    <text evidence="1">The sequence shown here is derived from an EMBL/GenBank/DDBJ whole genome shotgun (WGS) entry which is preliminary data.</text>
</comment>
<protein>
    <recommendedName>
        <fullName evidence="3">DUF559 domain-containing protein</fullName>
    </recommendedName>
</protein>
<name>A0A9X3LKD5_9CORY</name>
<dbReference type="EMBL" id="JAKMUT010000001">
    <property type="protein sequence ID" value="MCZ9288610.1"/>
    <property type="molecule type" value="Genomic_DNA"/>
</dbReference>
<reference evidence="1" key="1">
    <citation type="submission" date="2022-02" db="EMBL/GenBank/DDBJ databases">
        <title>Corynebacterium sp. from urogenital microbiome.</title>
        <authorList>
            <person name="Cappelli E.A."/>
            <person name="Ribeiro T.G."/>
            <person name="Peixe L."/>
        </authorList>
    </citation>
    <scope>NUCLEOTIDE SEQUENCE</scope>
    <source>
        <strain evidence="1">C8Ua_174</strain>
    </source>
</reference>